<dbReference type="Proteomes" id="UP000218899">
    <property type="component" value="Chromosome"/>
</dbReference>
<reference evidence="1 2" key="1">
    <citation type="submission" date="2015-08" db="EMBL/GenBank/DDBJ databases">
        <title>Complete genome sequence of Sulfurifustis variabilis.</title>
        <authorList>
            <person name="Miura A."/>
            <person name="Kojima H."/>
            <person name="Fukui M."/>
        </authorList>
    </citation>
    <scope>NUCLEOTIDE SEQUENCE [LARGE SCALE GENOMIC DNA]</scope>
    <source>
        <strain evidence="2">skN76</strain>
    </source>
</reference>
<organism evidence="1 2">
    <name type="scientific">Sulfurifustis variabilis</name>
    <dbReference type="NCBI Taxonomy" id="1675686"/>
    <lineage>
        <taxon>Bacteria</taxon>
        <taxon>Pseudomonadati</taxon>
        <taxon>Pseudomonadota</taxon>
        <taxon>Gammaproteobacteria</taxon>
        <taxon>Acidiferrobacterales</taxon>
        <taxon>Acidiferrobacteraceae</taxon>
        <taxon>Sulfurifustis</taxon>
    </lineage>
</organism>
<evidence type="ECO:0000313" key="1">
    <source>
        <dbReference type="EMBL" id="BAU49267.1"/>
    </source>
</evidence>
<keyword evidence="2" id="KW-1185">Reference proteome</keyword>
<evidence type="ECO:0000313" key="2">
    <source>
        <dbReference type="Proteomes" id="UP000218899"/>
    </source>
</evidence>
<dbReference type="RefSeq" id="WP_096461691.1">
    <property type="nucleotide sequence ID" value="NZ_AP014936.1"/>
</dbReference>
<dbReference type="AlphaFoldDB" id="A0A1B4VEZ0"/>
<dbReference type="EMBL" id="AP014936">
    <property type="protein sequence ID" value="BAU49267.1"/>
    <property type="molecule type" value="Genomic_DNA"/>
</dbReference>
<gene>
    <name evidence="1" type="ORF">SVA_2719</name>
</gene>
<sequence>MRLPDLSRRILGRRRRHAGVLTVAMLALSFAFSLWPCCELFAGSPPHSGQAQHGGVTHDPGPGPCAWMDAGDVALPEMAPGAHAGCDVLPPVPSRTAPAVAVRAVSHIGLSRGPPGPLYLEFHRLLL</sequence>
<proteinExistence type="predicted"/>
<protein>
    <submittedName>
        <fullName evidence="1">Uncharacterized protein</fullName>
    </submittedName>
</protein>
<name>A0A1B4VEZ0_9GAMM</name>
<accession>A0A1B4VEZ0</accession>
<dbReference type="KEGG" id="sva:SVA_2719"/>